<dbReference type="InterPro" id="IPR016172">
    <property type="entry name" value="D-lactate_DH_C-sub1"/>
</dbReference>
<evidence type="ECO:0000313" key="10">
    <source>
        <dbReference type="EMBL" id="TPW34114.1"/>
    </source>
</evidence>
<dbReference type="InterPro" id="IPR006094">
    <property type="entry name" value="Oxid_FAD_bind_N"/>
</dbReference>
<dbReference type="Gene3D" id="3.30.43.10">
    <property type="entry name" value="Uridine Diphospho-n-acetylenolpyruvylglucosamine Reductase, domain 2"/>
    <property type="match status" value="1"/>
</dbReference>
<evidence type="ECO:0000256" key="6">
    <source>
        <dbReference type="PIRNR" id="PIRNR000101"/>
    </source>
</evidence>
<dbReference type="GO" id="GO:0022904">
    <property type="term" value="P:respiratory electron transport chain"/>
    <property type="evidence" value="ECO:0007669"/>
    <property type="project" value="InterPro"/>
</dbReference>
<feature type="binding site" evidence="5 7">
    <location>
        <position position="170"/>
    </location>
    <ligand>
        <name>FAD</name>
        <dbReference type="ChEBI" id="CHEBI:57692"/>
    </ligand>
</feature>
<dbReference type="SUPFAM" id="SSF56176">
    <property type="entry name" value="FAD-binding/transporter-associated domain-like"/>
    <property type="match status" value="1"/>
</dbReference>
<evidence type="ECO:0000259" key="9">
    <source>
        <dbReference type="PROSITE" id="PS51387"/>
    </source>
</evidence>
<keyword evidence="5 6" id="KW-0874">Quinone</keyword>
<dbReference type="Gene3D" id="3.30.1370.20">
    <property type="entry name" value="D-lactate dehydrogenase, cap domain, subdomain 2"/>
    <property type="match status" value="1"/>
</dbReference>
<dbReference type="GO" id="GO:0102029">
    <property type="term" value="F:D-lactate dehydrogenase (quinone) activity"/>
    <property type="evidence" value="ECO:0007669"/>
    <property type="project" value="UniProtKB-EC"/>
</dbReference>
<evidence type="ECO:0000256" key="7">
    <source>
        <dbReference type="PIRSR" id="PIRSR000101-1"/>
    </source>
</evidence>
<keyword evidence="2 5" id="KW-0285">Flavoprotein</keyword>
<dbReference type="EMBL" id="SORZ01000002">
    <property type="protein sequence ID" value="TPW34114.1"/>
    <property type="molecule type" value="Genomic_DNA"/>
</dbReference>
<dbReference type="InterPro" id="IPR012256">
    <property type="entry name" value="D_lactate_DH"/>
</dbReference>
<evidence type="ECO:0000256" key="2">
    <source>
        <dbReference type="ARBA" id="ARBA00022630"/>
    </source>
</evidence>
<dbReference type="InterPro" id="IPR016173">
    <property type="entry name" value="D-lactate_DH_C-sub2"/>
</dbReference>
<dbReference type="SUPFAM" id="SSF55103">
    <property type="entry name" value="FAD-linked oxidases, C-terminal domain"/>
    <property type="match status" value="1"/>
</dbReference>
<dbReference type="GO" id="GO:0031234">
    <property type="term" value="C:extrinsic component of cytoplasmic side of plasma membrane"/>
    <property type="evidence" value="ECO:0007669"/>
    <property type="project" value="UniProtKB-UniRule"/>
</dbReference>
<keyword evidence="3 5" id="KW-0274">FAD</keyword>
<feature type="binding site" evidence="5 7">
    <location>
        <begin position="105"/>
        <end position="106"/>
    </location>
    <ligand>
        <name>FAD</name>
        <dbReference type="ChEBI" id="CHEBI:57692"/>
    </ligand>
</feature>
<comment type="similarity">
    <text evidence="5">Belongs to the quinone-dependent D-lactate dehydrogenase family.</text>
</comment>
<dbReference type="PROSITE" id="PS51387">
    <property type="entry name" value="FAD_PCMH"/>
    <property type="match status" value="1"/>
</dbReference>
<keyword evidence="11" id="KW-1185">Reference proteome</keyword>
<keyword evidence="5" id="KW-1003">Cell membrane</keyword>
<dbReference type="GO" id="GO:0006089">
    <property type="term" value="P:lactate metabolic process"/>
    <property type="evidence" value="ECO:0007669"/>
    <property type="project" value="UniProtKB-UniRule"/>
</dbReference>
<feature type="compositionally biased region" description="Low complexity" evidence="8">
    <location>
        <begin position="1"/>
        <end position="13"/>
    </location>
</feature>
<feature type="binding site" evidence="5 7">
    <location>
        <begin position="97"/>
        <end position="101"/>
    </location>
    <ligand>
        <name>FAD</name>
        <dbReference type="ChEBI" id="CHEBI:57692"/>
    </ligand>
</feature>
<proteinExistence type="inferred from homology"/>
<comment type="function">
    <text evidence="5 6">Catalyzes the oxidation of D-lactate to pyruvate.</text>
</comment>
<dbReference type="GO" id="GO:0055085">
    <property type="term" value="P:transmembrane transport"/>
    <property type="evidence" value="ECO:0007669"/>
    <property type="project" value="InterPro"/>
</dbReference>
<name>A0A506UL82_9PROT</name>
<comment type="cofactor">
    <cofactor evidence="1 5 6 7">
        <name>FAD</name>
        <dbReference type="ChEBI" id="CHEBI:57692"/>
    </cofactor>
</comment>
<dbReference type="EC" id="1.1.5.12" evidence="5"/>
<dbReference type="RefSeq" id="WP_165600779.1">
    <property type="nucleotide sequence ID" value="NZ_SORZ01000002.1"/>
</dbReference>
<evidence type="ECO:0000313" key="11">
    <source>
        <dbReference type="Proteomes" id="UP000315037"/>
    </source>
</evidence>
<evidence type="ECO:0000256" key="3">
    <source>
        <dbReference type="ARBA" id="ARBA00022827"/>
    </source>
</evidence>
<dbReference type="InterPro" id="IPR016166">
    <property type="entry name" value="FAD-bd_PCMH"/>
</dbReference>
<gene>
    <name evidence="5" type="primary">dld</name>
    <name evidence="10" type="ORF">E3202_06160</name>
</gene>
<comment type="subcellular location">
    <subcellularLocation>
        <location evidence="5">Cell inner membrane</location>
        <topology evidence="5">Peripheral membrane protein</topology>
        <orientation evidence="5">Cytoplasmic side</orientation>
    </subcellularLocation>
</comment>
<feature type="binding site" evidence="5 7">
    <location>
        <position position="282"/>
    </location>
    <ligand>
        <name>FAD</name>
        <dbReference type="ChEBI" id="CHEBI:57692"/>
    </ligand>
</feature>
<evidence type="ECO:0000256" key="8">
    <source>
        <dbReference type="SAM" id="MobiDB-lite"/>
    </source>
</evidence>
<organism evidence="10 11">
    <name type="scientific">Oecophyllibacter saccharovorans</name>
    <dbReference type="NCBI Taxonomy" id="2558360"/>
    <lineage>
        <taxon>Bacteria</taxon>
        <taxon>Pseudomonadati</taxon>
        <taxon>Pseudomonadota</taxon>
        <taxon>Alphaproteobacteria</taxon>
        <taxon>Acetobacterales</taxon>
        <taxon>Acetobacteraceae</taxon>
        <taxon>Oecophyllibacter</taxon>
    </lineage>
</organism>
<dbReference type="HAMAP" id="MF_02092">
    <property type="entry name" value="DLDH_Dld"/>
    <property type="match status" value="1"/>
</dbReference>
<dbReference type="Gene3D" id="3.30.70.610">
    <property type="entry name" value="D-lactate dehydrogenase, cap domain, subdomain 1"/>
    <property type="match status" value="2"/>
</dbReference>
<dbReference type="GO" id="GO:0004458">
    <property type="term" value="F:D-lactate dehydrogenase (cytochrome) activity"/>
    <property type="evidence" value="ECO:0007669"/>
    <property type="project" value="UniProtKB-UniRule"/>
</dbReference>
<dbReference type="InterPro" id="IPR016167">
    <property type="entry name" value="FAD-bd_PCMH_sub1"/>
</dbReference>
<dbReference type="Proteomes" id="UP000315037">
    <property type="component" value="Unassembled WGS sequence"/>
</dbReference>
<protein>
    <recommendedName>
        <fullName evidence="5">Quinone-dependent D-lactate dehydrogenase</fullName>
        <ecNumber evidence="5">1.1.5.12</ecNumber>
    </recommendedName>
    <alternativeName>
        <fullName evidence="5">D-lactate dehydrogenase</fullName>
        <shortName evidence="5">D-LDH</shortName>
    </alternativeName>
</protein>
<accession>A0A506UL82</accession>
<dbReference type="Pfam" id="PF01565">
    <property type="entry name" value="FAD_binding_4"/>
    <property type="match status" value="1"/>
</dbReference>
<keyword evidence="5" id="KW-0472">Membrane</keyword>
<keyword evidence="5" id="KW-0997">Cell inner membrane</keyword>
<evidence type="ECO:0000256" key="1">
    <source>
        <dbReference type="ARBA" id="ARBA00001974"/>
    </source>
</evidence>
<evidence type="ECO:0000256" key="5">
    <source>
        <dbReference type="HAMAP-Rule" id="MF_02092"/>
    </source>
</evidence>
<dbReference type="PIRSF" id="PIRSF000101">
    <property type="entry name" value="D-lactate_dh"/>
    <property type="match status" value="1"/>
</dbReference>
<dbReference type="Gene3D" id="3.30.465.10">
    <property type="match status" value="1"/>
</dbReference>
<comment type="catalytic activity">
    <reaction evidence="5 6">
        <text>(R)-lactate + a quinone = a quinol + pyruvate</text>
        <dbReference type="Rhea" id="RHEA:51468"/>
        <dbReference type="ChEBI" id="CHEBI:15361"/>
        <dbReference type="ChEBI" id="CHEBI:16004"/>
        <dbReference type="ChEBI" id="CHEBI:24646"/>
        <dbReference type="ChEBI" id="CHEBI:132124"/>
        <dbReference type="EC" id="1.1.5.12"/>
    </reaction>
</comment>
<dbReference type="InterPro" id="IPR016164">
    <property type="entry name" value="FAD-linked_Oxase-like_C"/>
</dbReference>
<dbReference type="InterPro" id="IPR016169">
    <property type="entry name" value="FAD-bd_PCMH_sub2"/>
</dbReference>
<dbReference type="Pfam" id="PF09330">
    <property type="entry name" value="Lact-deh-memb"/>
    <property type="match status" value="1"/>
</dbReference>
<sequence>MQAQVSTDSHIPSSPSPSPVTSPQAPPVPTSDLLAQLRQIVGAPHLHTSEQSTYRYRKGFRFGNGPVEAVVLPGNLVELWQVAQACVQAGRILIMQAANTGLTGGSTPDGSYDRPVVLINTRRLKGIHLLGDGKQVVCLPGSRLHELEALLAPLGREPHSVIGSSCLGASVLGGVSNNSGGALVQRGPAFTQMALFGQVNAQGKLELVNHLGIKLPGSPEEILRKLEAGTFSPEDIDWHAGAGHDANYIKRVRDVEADTPARYNADPEQLYEASGNAGRLVVFAVRLDTFPATKNSRVFYIGSNSTETLEKIRHALLTKFDEIPIAGEYLHRDIFDIADRYGRDTTAIIRLLGTKYLPLLFDIKARVDALGEKYPFIPRSMGDRTLQFLSRFLPRQVPPRIEDYHKRYEHHLLVRTSPELGEKLAPWLEKFFASDENGKDGGFFECTPQEGNLAFLHRFAAAGAAERYVAIHREKVGGIVALDIALRRNDRNWFEHLPKAIADKLELKLYYGHFLCHVLHQDYVVKKGYDPMEVKAEMLVELNKRGARYPAEHNVGHLYHAPEEMVDHYRKLDPCNCLNPGIGKTTKLRNWRAESA</sequence>
<dbReference type="PANTHER" id="PTHR43716:SF1">
    <property type="entry name" value="D-2-HYDROXYGLUTARATE DEHYDROGENASE, MITOCHONDRIAL"/>
    <property type="match status" value="1"/>
</dbReference>
<dbReference type="InterPro" id="IPR015409">
    <property type="entry name" value="Lactate_DH_C"/>
</dbReference>
<comment type="caution">
    <text evidence="10">The sequence shown here is derived from an EMBL/GenBank/DDBJ whole genome shotgun (WGS) entry which is preliminary data.</text>
</comment>
<dbReference type="GO" id="GO:0048038">
    <property type="term" value="F:quinone binding"/>
    <property type="evidence" value="ECO:0007669"/>
    <property type="project" value="UniProtKB-KW"/>
</dbReference>
<feature type="compositionally biased region" description="Pro residues" evidence="8">
    <location>
        <begin position="14"/>
        <end position="29"/>
    </location>
</feature>
<feature type="binding site" evidence="7">
    <location>
        <position position="277"/>
    </location>
    <ligand>
        <name>FAD</name>
        <dbReference type="ChEBI" id="CHEBI:57692"/>
    </ligand>
</feature>
<dbReference type="InterPro" id="IPR036318">
    <property type="entry name" value="FAD-bd_PCMH-like_sf"/>
</dbReference>
<dbReference type="PANTHER" id="PTHR43716">
    <property type="entry name" value="D-2-HYDROXYGLUTARATE DEHYDROGENASE, MITOCHONDRIAL"/>
    <property type="match status" value="1"/>
</dbReference>
<dbReference type="NCBIfam" id="NF008387">
    <property type="entry name" value="PRK11183.1"/>
    <property type="match status" value="1"/>
</dbReference>
<feature type="binding site" evidence="5 7">
    <location>
        <position position="180"/>
    </location>
    <ligand>
        <name>FAD</name>
        <dbReference type="ChEBI" id="CHEBI:57692"/>
    </ligand>
</feature>
<feature type="region of interest" description="Disordered" evidence="8">
    <location>
        <begin position="1"/>
        <end position="29"/>
    </location>
</feature>
<feature type="binding site" evidence="5 7">
    <location>
        <position position="163"/>
    </location>
    <ligand>
        <name>FAD</name>
        <dbReference type="ChEBI" id="CHEBI:57692"/>
    </ligand>
</feature>
<feature type="domain" description="FAD-binding PCMH-type" evidence="9">
    <location>
        <begin position="62"/>
        <end position="292"/>
    </location>
</feature>
<reference evidence="10 11" key="1">
    <citation type="submission" date="2019-03" db="EMBL/GenBank/DDBJ databases">
        <title>The complete genome sequence of Neokomagataea sp. Jb2 NBRC113641.</title>
        <authorList>
            <person name="Chua K.-O."/>
            <person name="Chan K.-G."/>
            <person name="See-Too W.-S."/>
        </authorList>
    </citation>
    <scope>NUCLEOTIDE SEQUENCE [LARGE SCALE GENOMIC DNA]</scope>
    <source>
        <strain evidence="10 11">Jb2</strain>
    </source>
</reference>
<keyword evidence="4 5" id="KW-0560">Oxidoreductase</keyword>
<evidence type="ECO:0000256" key="4">
    <source>
        <dbReference type="ARBA" id="ARBA00023002"/>
    </source>
</evidence>
<dbReference type="GO" id="GO:0071949">
    <property type="term" value="F:FAD binding"/>
    <property type="evidence" value="ECO:0007669"/>
    <property type="project" value="InterPro"/>
</dbReference>
<dbReference type="AlphaFoldDB" id="A0A506UL82"/>
<dbReference type="InterPro" id="IPR051264">
    <property type="entry name" value="FAD-oxidored/transferase_4"/>
</dbReference>